<reference evidence="8" key="1">
    <citation type="journal article" date="2012" name="Stand. Genomic Sci.">
        <title>Genome sequence of the Antarctic rhodopsins-containing flavobacterium Gillisia limnaea type strain (R-8282(T)).</title>
        <authorList>
            <person name="Riedel T."/>
            <person name="Held B."/>
            <person name="Nolan M."/>
            <person name="Lucas S."/>
            <person name="Lapidus A."/>
            <person name="Tice H."/>
            <person name="Del Rio T.G."/>
            <person name="Cheng J.F."/>
            <person name="Han C."/>
            <person name="Tapia R."/>
            <person name="Goodwin L.A."/>
            <person name="Pitluck S."/>
            <person name="Liolios K."/>
            <person name="Mavromatis K."/>
            <person name="Pagani I."/>
            <person name="Ivanova N."/>
            <person name="Mikhailova N."/>
            <person name="Pati A."/>
            <person name="Chen A."/>
            <person name="Palaniappan K."/>
            <person name="Land M."/>
            <person name="Rohde M."/>
            <person name="Tindall B.J."/>
            <person name="Detter J.C."/>
            <person name="Goker M."/>
            <person name="Bristow J."/>
            <person name="Eisen J.A."/>
            <person name="Markowitz V."/>
            <person name="Hugenholtz P."/>
            <person name="Kyrpides N.C."/>
            <person name="Klenk H.P."/>
            <person name="Woyke T."/>
        </authorList>
    </citation>
    <scope>NUCLEOTIDE SEQUENCE [LARGE SCALE GENOMIC DNA]</scope>
    <source>
        <strain evidence="8">DSM 15749 / LMG 21470 / R-8282</strain>
    </source>
</reference>
<keyword evidence="3" id="KW-0731">Sigma factor</keyword>
<accession>H2BZ73</accession>
<dbReference type="PANTHER" id="PTHR43133:SF51">
    <property type="entry name" value="RNA POLYMERASE SIGMA FACTOR"/>
    <property type="match status" value="1"/>
</dbReference>
<evidence type="ECO:0000256" key="1">
    <source>
        <dbReference type="ARBA" id="ARBA00010641"/>
    </source>
</evidence>
<dbReference type="HOGENOM" id="CLU_047691_3_2_10"/>
<dbReference type="Pfam" id="PF04542">
    <property type="entry name" value="Sigma70_r2"/>
    <property type="match status" value="1"/>
</dbReference>
<dbReference type="InterPro" id="IPR007627">
    <property type="entry name" value="RNA_pol_sigma70_r2"/>
</dbReference>
<dbReference type="eggNOG" id="COG1595">
    <property type="taxonomic scope" value="Bacteria"/>
</dbReference>
<dbReference type="NCBIfam" id="TIGR02937">
    <property type="entry name" value="sigma70-ECF"/>
    <property type="match status" value="1"/>
</dbReference>
<sequence>MTTTINYSDDLVARCRQGEQRAQLEIYNKYYKAMYNTALRIVNDAPEAEDVMQEAFIKAFSKLHTFEEKSTFGAWLKKIVVNLSINSFNKKSKYTEVSYQDQFKNELQEEDGIDLEENTKNAQVQQILLAMKELKENYRIMLSLHLIEGYDYDEICEVLDITPANCRTTISRAKESLRTKLLHYGN</sequence>
<comment type="similarity">
    <text evidence="1">Belongs to the sigma-70 factor family. ECF subfamily.</text>
</comment>
<dbReference type="EMBL" id="JH594606">
    <property type="protein sequence ID" value="EHQ01202.1"/>
    <property type="molecule type" value="Genomic_DNA"/>
</dbReference>
<dbReference type="Gene3D" id="1.10.10.10">
    <property type="entry name" value="Winged helix-like DNA-binding domain superfamily/Winged helix DNA-binding domain"/>
    <property type="match status" value="1"/>
</dbReference>
<dbReference type="GO" id="GO:0016987">
    <property type="term" value="F:sigma factor activity"/>
    <property type="evidence" value="ECO:0007669"/>
    <property type="project" value="UniProtKB-KW"/>
</dbReference>
<dbReference type="GO" id="GO:0006352">
    <property type="term" value="P:DNA-templated transcription initiation"/>
    <property type="evidence" value="ECO:0007669"/>
    <property type="project" value="InterPro"/>
</dbReference>
<dbReference type="PANTHER" id="PTHR43133">
    <property type="entry name" value="RNA POLYMERASE ECF-TYPE SIGMA FACTO"/>
    <property type="match status" value="1"/>
</dbReference>
<feature type="domain" description="RNA polymerase sigma-70 region 2" evidence="5">
    <location>
        <begin position="26"/>
        <end position="92"/>
    </location>
</feature>
<dbReference type="STRING" id="865937.Gilli_0490"/>
<evidence type="ECO:0000259" key="5">
    <source>
        <dbReference type="Pfam" id="PF04542"/>
    </source>
</evidence>
<keyword evidence="4" id="KW-0804">Transcription</keyword>
<feature type="domain" description="RNA polymerase sigma factor 70 region 4 type 2" evidence="6">
    <location>
        <begin position="125"/>
        <end position="177"/>
    </location>
</feature>
<dbReference type="GO" id="GO:0003677">
    <property type="term" value="F:DNA binding"/>
    <property type="evidence" value="ECO:0007669"/>
    <property type="project" value="InterPro"/>
</dbReference>
<dbReference type="SUPFAM" id="SSF88946">
    <property type="entry name" value="Sigma2 domain of RNA polymerase sigma factors"/>
    <property type="match status" value="1"/>
</dbReference>
<evidence type="ECO:0000313" key="7">
    <source>
        <dbReference type="EMBL" id="EHQ01202.1"/>
    </source>
</evidence>
<dbReference type="Proteomes" id="UP000003844">
    <property type="component" value="Unassembled WGS sequence"/>
</dbReference>
<dbReference type="AlphaFoldDB" id="H2BZ73"/>
<dbReference type="InterPro" id="IPR039425">
    <property type="entry name" value="RNA_pol_sigma-70-like"/>
</dbReference>
<dbReference type="OrthoDB" id="1160671at2"/>
<evidence type="ECO:0000313" key="8">
    <source>
        <dbReference type="Proteomes" id="UP000003844"/>
    </source>
</evidence>
<name>H2BZ73_GILLR</name>
<gene>
    <name evidence="7" type="ORF">Gilli_0490</name>
</gene>
<dbReference type="SUPFAM" id="SSF88659">
    <property type="entry name" value="Sigma3 and sigma4 domains of RNA polymerase sigma factors"/>
    <property type="match status" value="1"/>
</dbReference>
<keyword evidence="2" id="KW-0805">Transcription regulation</keyword>
<dbReference type="InterPro" id="IPR013325">
    <property type="entry name" value="RNA_pol_sigma_r2"/>
</dbReference>
<proteinExistence type="inferred from homology"/>
<dbReference type="Gene3D" id="1.10.1740.10">
    <property type="match status" value="1"/>
</dbReference>
<dbReference type="CDD" id="cd06171">
    <property type="entry name" value="Sigma70_r4"/>
    <property type="match status" value="1"/>
</dbReference>
<evidence type="ECO:0000256" key="4">
    <source>
        <dbReference type="ARBA" id="ARBA00023163"/>
    </source>
</evidence>
<evidence type="ECO:0000256" key="3">
    <source>
        <dbReference type="ARBA" id="ARBA00023082"/>
    </source>
</evidence>
<dbReference type="InterPro" id="IPR014284">
    <property type="entry name" value="RNA_pol_sigma-70_dom"/>
</dbReference>
<dbReference type="InterPro" id="IPR013324">
    <property type="entry name" value="RNA_pol_sigma_r3/r4-like"/>
</dbReference>
<dbReference type="Pfam" id="PF08281">
    <property type="entry name" value="Sigma70_r4_2"/>
    <property type="match status" value="1"/>
</dbReference>
<evidence type="ECO:0000256" key="2">
    <source>
        <dbReference type="ARBA" id="ARBA00023015"/>
    </source>
</evidence>
<evidence type="ECO:0000259" key="6">
    <source>
        <dbReference type="Pfam" id="PF08281"/>
    </source>
</evidence>
<dbReference type="InterPro" id="IPR036388">
    <property type="entry name" value="WH-like_DNA-bd_sf"/>
</dbReference>
<dbReference type="InterPro" id="IPR013249">
    <property type="entry name" value="RNA_pol_sigma70_r4_t2"/>
</dbReference>
<dbReference type="RefSeq" id="WP_006987528.1">
    <property type="nucleotide sequence ID" value="NZ_JH594606.1"/>
</dbReference>
<organism evidence="7 8">
    <name type="scientific">Gillisia limnaea (strain DSM 15749 / LMG 21470 / R-8282)</name>
    <dbReference type="NCBI Taxonomy" id="865937"/>
    <lineage>
        <taxon>Bacteria</taxon>
        <taxon>Pseudomonadati</taxon>
        <taxon>Bacteroidota</taxon>
        <taxon>Flavobacteriia</taxon>
        <taxon>Flavobacteriales</taxon>
        <taxon>Flavobacteriaceae</taxon>
        <taxon>Gillisia</taxon>
    </lineage>
</organism>
<protein>
    <submittedName>
        <fullName evidence="7">RNA polymerase, sigma-24 subunit, ECF subfamily</fullName>
    </submittedName>
</protein>
<keyword evidence="8" id="KW-1185">Reference proteome</keyword>